<comment type="caution">
    <text evidence="1">The sequence shown here is derived from an EMBL/GenBank/DDBJ whole genome shotgun (WGS) entry which is preliminary data.</text>
</comment>
<name>A0ACA9QQ33_9GLOM</name>
<evidence type="ECO:0000313" key="1">
    <source>
        <dbReference type="EMBL" id="CAG8758102.1"/>
    </source>
</evidence>
<proteinExistence type="predicted"/>
<sequence>FLFPNEVARIKSEWEDREYLGFITPPDRSHADTRSLKVDPTQSASQRTDGPTYSTVLKKYYRYSYPFASRWTTPYLSPLPKKGELLHFERYRRDVELDALVEGSQVSQILSSIDDTYEVLNRWKDDIRQNGWKKRYLIDDQSHERQHGATHMPGLPIGGTVVVHYVKNDEHWGECVDVLLNSWDRERELIEDTALLEMMTNL</sequence>
<dbReference type="Proteomes" id="UP000789525">
    <property type="component" value="Unassembled WGS sequence"/>
</dbReference>
<evidence type="ECO:0000313" key="2">
    <source>
        <dbReference type="Proteomes" id="UP000789525"/>
    </source>
</evidence>
<reference evidence="1" key="1">
    <citation type="submission" date="2021-06" db="EMBL/GenBank/DDBJ databases">
        <authorList>
            <person name="Kallberg Y."/>
            <person name="Tangrot J."/>
            <person name="Rosling A."/>
        </authorList>
    </citation>
    <scope>NUCLEOTIDE SEQUENCE</scope>
    <source>
        <strain evidence="1">CL356</strain>
    </source>
</reference>
<accession>A0ACA9QQ33</accession>
<gene>
    <name evidence="1" type="ORF">ACOLOM_LOCUS13067</name>
</gene>
<keyword evidence="2" id="KW-1185">Reference proteome</keyword>
<dbReference type="EMBL" id="CAJVPT010057208">
    <property type="protein sequence ID" value="CAG8758102.1"/>
    <property type="molecule type" value="Genomic_DNA"/>
</dbReference>
<organism evidence="1 2">
    <name type="scientific">Acaulospora colombiana</name>
    <dbReference type="NCBI Taxonomy" id="27376"/>
    <lineage>
        <taxon>Eukaryota</taxon>
        <taxon>Fungi</taxon>
        <taxon>Fungi incertae sedis</taxon>
        <taxon>Mucoromycota</taxon>
        <taxon>Glomeromycotina</taxon>
        <taxon>Glomeromycetes</taxon>
        <taxon>Diversisporales</taxon>
        <taxon>Acaulosporaceae</taxon>
        <taxon>Acaulospora</taxon>
    </lineage>
</organism>
<protein>
    <submittedName>
        <fullName evidence="1">13856_t:CDS:1</fullName>
    </submittedName>
</protein>
<feature type="non-terminal residue" evidence="1">
    <location>
        <position position="1"/>
    </location>
</feature>